<dbReference type="AlphaFoldDB" id="A0A699XMF0"/>
<accession>A0A699XMF0</accession>
<comment type="caution">
    <text evidence="1">The sequence shown here is derived from an EMBL/GenBank/DDBJ whole genome shotgun (WGS) entry which is preliminary data.</text>
</comment>
<dbReference type="EMBL" id="BKCJ011888165">
    <property type="protein sequence ID" value="GFD61202.1"/>
    <property type="molecule type" value="Genomic_DNA"/>
</dbReference>
<proteinExistence type="predicted"/>
<sequence>MVFPDHRAILALDALAGHARPHHFGQAVNVDRIDAGTRFDLPAHRIGPGFGAEDAHLQRRAGRIDSLALEFL</sequence>
<reference evidence="1" key="1">
    <citation type="journal article" date="2019" name="Sci. Rep.">
        <title>Draft genome of Tanacetum cinerariifolium, the natural source of mosquito coil.</title>
        <authorList>
            <person name="Yamashiro T."/>
            <person name="Shiraishi A."/>
            <person name="Satake H."/>
            <person name="Nakayama K."/>
        </authorList>
    </citation>
    <scope>NUCLEOTIDE SEQUENCE</scope>
</reference>
<feature type="non-terminal residue" evidence="1">
    <location>
        <position position="72"/>
    </location>
</feature>
<gene>
    <name evidence="1" type="ORF">Tci_933171</name>
</gene>
<evidence type="ECO:0000313" key="1">
    <source>
        <dbReference type="EMBL" id="GFD61202.1"/>
    </source>
</evidence>
<name>A0A699XMF0_TANCI</name>
<protein>
    <submittedName>
        <fullName evidence="1">Uncharacterized protein</fullName>
    </submittedName>
</protein>
<organism evidence="1">
    <name type="scientific">Tanacetum cinerariifolium</name>
    <name type="common">Dalmatian daisy</name>
    <name type="synonym">Chrysanthemum cinerariifolium</name>
    <dbReference type="NCBI Taxonomy" id="118510"/>
    <lineage>
        <taxon>Eukaryota</taxon>
        <taxon>Viridiplantae</taxon>
        <taxon>Streptophyta</taxon>
        <taxon>Embryophyta</taxon>
        <taxon>Tracheophyta</taxon>
        <taxon>Spermatophyta</taxon>
        <taxon>Magnoliopsida</taxon>
        <taxon>eudicotyledons</taxon>
        <taxon>Gunneridae</taxon>
        <taxon>Pentapetalae</taxon>
        <taxon>asterids</taxon>
        <taxon>campanulids</taxon>
        <taxon>Asterales</taxon>
        <taxon>Asteraceae</taxon>
        <taxon>Asteroideae</taxon>
        <taxon>Anthemideae</taxon>
        <taxon>Anthemidinae</taxon>
        <taxon>Tanacetum</taxon>
    </lineage>
</organism>